<keyword evidence="2" id="KW-1185">Reference proteome</keyword>
<dbReference type="InterPro" id="IPR011727">
    <property type="entry name" value="CHP02117"/>
</dbReference>
<proteinExistence type="predicted"/>
<name>A0A1M6DG58_9BACT</name>
<evidence type="ECO:0008006" key="3">
    <source>
        <dbReference type="Google" id="ProtNLM"/>
    </source>
</evidence>
<gene>
    <name evidence="1" type="ORF">SAMN05444280_10545</name>
</gene>
<protein>
    <recommendedName>
        <fullName evidence="3">TIGR02117 family protein</fullName>
    </recommendedName>
</protein>
<sequence length="209" mass="23528">MKNGLALLIGLPVLYFAAALLLSVLPTHPSEKNCRPEHKIFVSTNGVHLDIILPVENVDPDLRSQLQLAAGTRFVAFGWGDKEFYIKTPEWSDLTFPVAFRALFLKTETAMHVTSLGRSFNNWKEVEICDGQLHALNNYIDSSFKKNATGELQKLDFPGYTCQDDFYEANGKFTIFFTCNVWANNALKKTGIKTAVWSPFDFGVLHHLP</sequence>
<evidence type="ECO:0000313" key="1">
    <source>
        <dbReference type="EMBL" id="SHI72327.1"/>
    </source>
</evidence>
<reference evidence="1 2" key="1">
    <citation type="submission" date="2016-11" db="EMBL/GenBank/DDBJ databases">
        <authorList>
            <person name="Jaros S."/>
            <person name="Januszkiewicz K."/>
            <person name="Wedrychowicz H."/>
        </authorList>
    </citation>
    <scope>NUCLEOTIDE SEQUENCE [LARGE SCALE GENOMIC DNA]</scope>
    <source>
        <strain evidence="1 2">DSM 27063</strain>
    </source>
</reference>
<evidence type="ECO:0000313" key="2">
    <source>
        <dbReference type="Proteomes" id="UP000184050"/>
    </source>
</evidence>
<organism evidence="1 2">
    <name type="scientific">Tangfeifania diversioriginum</name>
    <dbReference type="NCBI Taxonomy" id="1168035"/>
    <lineage>
        <taxon>Bacteria</taxon>
        <taxon>Pseudomonadati</taxon>
        <taxon>Bacteroidota</taxon>
        <taxon>Bacteroidia</taxon>
        <taxon>Marinilabiliales</taxon>
        <taxon>Prolixibacteraceae</taxon>
        <taxon>Tangfeifania</taxon>
    </lineage>
</organism>
<dbReference type="STRING" id="1168035.SAMN05444280_10545"/>
<dbReference type="NCBIfam" id="TIGR02117">
    <property type="entry name" value="chp_urease_rgn"/>
    <property type="match status" value="1"/>
</dbReference>
<dbReference type="EMBL" id="FQZE01000005">
    <property type="protein sequence ID" value="SHI72327.1"/>
    <property type="molecule type" value="Genomic_DNA"/>
</dbReference>
<accession>A0A1M6DG58</accession>
<dbReference type="Proteomes" id="UP000184050">
    <property type="component" value="Unassembled WGS sequence"/>
</dbReference>
<dbReference type="AlphaFoldDB" id="A0A1M6DG58"/>
<dbReference type="Pfam" id="PF09601">
    <property type="entry name" value="DUF2459"/>
    <property type="match status" value="1"/>
</dbReference>